<accession>A0A4R3Z022</accession>
<dbReference type="PANTHER" id="PTHR47870">
    <property type="entry name" value="CYTOCHROME C-TYPE BIOGENESIS PROTEIN CCMH"/>
    <property type="match status" value="1"/>
</dbReference>
<dbReference type="Pfam" id="PF03918">
    <property type="entry name" value="CcmH"/>
    <property type="match status" value="1"/>
</dbReference>
<dbReference type="InterPro" id="IPR051263">
    <property type="entry name" value="C-type_cytochrome_biogenesis"/>
</dbReference>
<sequence>MRRLLALLVFALAIGACFAQAIQPLPFRDRAEEVRFQKLSAELRCPMCQNETLADSNAPIAHDLRRQIFDLMQAGKSDEEIKSYLVQRYSDFVLYQPPVKPGTWLLWFGPGVVLLAGAVVVALQVRRRSRNATNNNVATTADNEDDW</sequence>
<dbReference type="AlphaFoldDB" id="A0A4R3Z022"/>
<keyword evidence="5" id="KW-0201">Cytochrome c-type biogenesis</keyword>
<dbReference type="GO" id="GO:0005886">
    <property type="term" value="C:plasma membrane"/>
    <property type="evidence" value="ECO:0007669"/>
    <property type="project" value="TreeGrafter"/>
</dbReference>
<evidence type="ECO:0000256" key="2">
    <source>
        <dbReference type="ARBA" id="ARBA00022617"/>
    </source>
</evidence>
<keyword evidence="4 7" id="KW-0732">Signal</keyword>
<feature type="chain" id="PRO_5021034369" description="Cytochrome c-type biogenesis protein" evidence="7">
    <location>
        <begin position="22"/>
        <end position="147"/>
    </location>
</feature>
<evidence type="ECO:0000256" key="5">
    <source>
        <dbReference type="ARBA" id="ARBA00022748"/>
    </source>
</evidence>
<keyword evidence="7" id="KW-0472">Membrane</keyword>
<evidence type="ECO:0000256" key="3">
    <source>
        <dbReference type="ARBA" id="ARBA00022723"/>
    </source>
</evidence>
<keyword evidence="2 7" id="KW-0349">Heme</keyword>
<evidence type="ECO:0000256" key="4">
    <source>
        <dbReference type="ARBA" id="ARBA00022729"/>
    </source>
</evidence>
<dbReference type="GO" id="GO:0017004">
    <property type="term" value="P:cytochrome complex assembly"/>
    <property type="evidence" value="ECO:0007669"/>
    <property type="project" value="UniProtKB-KW"/>
</dbReference>
<evidence type="ECO:0000256" key="6">
    <source>
        <dbReference type="ARBA" id="ARBA00023004"/>
    </source>
</evidence>
<evidence type="ECO:0000256" key="1">
    <source>
        <dbReference type="ARBA" id="ARBA00010342"/>
    </source>
</evidence>
<protein>
    <recommendedName>
        <fullName evidence="7">Cytochrome c-type biogenesis protein</fullName>
    </recommendedName>
</protein>
<evidence type="ECO:0000259" key="8">
    <source>
        <dbReference type="Pfam" id="PF03918"/>
    </source>
</evidence>
<feature type="signal peptide" evidence="7">
    <location>
        <begin position="1"/>
        <end position="21"/>
    </location>
</feature>
<keyword evidence="3 7" id="KW-0479">Metal-binding</keyword>
<reference evidence="9 10" key="1">
    <citation type="submission" date="2019-03" db="EMBL/GenBank/DDBJ databases">
        <title>Above-ground endophytic microbial communities from plants in different locations in the United States.</title>
        <authorList>
            <person name="Frank C."/>
        </authorList>
    </citation>
    <scope>NUCLEOTIDE SEQUENCE [LARGE SCALE GENOMIC DNA]</scope>
    <source>
        <strain evidence="9 10">LP_13_YM</strain>
    </source>
</reference>
<dbReference type="EMBL" id="SMCS01000001">
    <property type="protein sequence ID" value="TCV97538.1"/>
    <property type="molecule type" value="Genomic_DNA"/>
</dbReference>
<dbReference type="RefSeq" id="WP_132141591.1">
    <property type="nucleotide sequence ID" value="NZ_SMCS01000001.1"/>
</dbReference>
<keyword evidence="7" id="KW-0812">Transmembrane</keyword>
<dbReference type="Proteomes" id="UP000295645">
    <property type="component" value="Unassembled WGS sequence"/>
</dbReference>
<keyword evidence="10" id="KW-1185">Reference proteome</keyword>
<comment type="caution">
    <text evidence="9">The sequence shown here is derived from an EMBL/GenBank/DDBJ whole genome shotgun (WGS) entry which is preliminary data.</text>
</comment>
<dbReference type="GO" id="GO:0046872">
    <property type="term" value="F:metal ion binding"/>
    <property type="evidence" value="ECO:0007669"/>
    <property type="project" value="UniProtKB-KW"/>
</dbReference>
<dbReference type="InterPro" id="IPR038297">
    <property type="entry name" value="CcmH/CycL/NrfF/Ccl2_sf"/>
</dbReference>
<evidence type="ECO:0000313" key="9">
    <source>
        <dbReference type="EMBL" id="TCV97538.1"/>
    </source>
</evidence>
<comment type="function">
    <text evidence="7">Possible subunit of a heme lyase.</text>
</comment>
<name>A0A4R3Z022_9GAMM</name>
<dbReference type="PANTHER" id="PTHR47870:SF1">
    <property type="entry name" value="CYTOCHROME C-TYPE BIOGENESIS PROTEIN CCMH"/>
    <property type="match status" value="1"/>
</dbReference>
<feature type="transmembrane region" description="Helical" evidence="7">
    <location>
        <begin position="104"/>
        <end position="123"/>
    </location>
</feature>
<dbReference type="CDD" id="cd16378">
    <property type="entry name" value="CcmH_N"/>
    <property type="match status" value="1"/>
</dbReference>
<evidence type="ECO:0000256" key="7">
    <source>
        <dbReference type="RuleBase" id="RU364112"/>
    </source>
</evidence>
<keyword evidence="6 7" id="KW-0408">Iron</keyword>
<dbReference type="FunFam" id="1.10.8.640:FF:000001">
    <property type="entry name" value="Cytochrome c-type biogenesis protein"/>
    <property type="match status" value="1"/>
</dbReference>
<dbReference type="InterPro" id="IPR005616">
    <property type="entry name" value="CcmH/CycL/Ccl2/NrfF_N"/>
</dbReference>
<gene>
    <name evidence="9" type="ORF">EC912_101555</name>
</gene>
<dbReference type="Gene3D" id="1.10.8.640">
    <property type="entry name" value="Cytochrome C biogenesis protein"/>
    <property type="match status" value="1"/>
</dbReference>
<evidence type="ECO:0000313" key="10">
    <source>
        <dbReference type="Proteomes" id="UP000295645"/>
    </source>
</evidence>
<comment type="similarity">
    <text evidence="1 7">Belongs to the CcmH/CycL/Ccl2/NrfF family.</text>
</comment>
<dbReference type="OrthoDB" id="9804975at2"/>
<keyword evidence="7" id="KW-1133">Transmembrane helix</keyword>
<dbReference type="PROSITE" id="PS51257">
    <property type="entry name" value="PROKAR_LIPOPROTEIN"/>
    <property type="match status" value="1"/>
</dbReference>
<proteinExistence type="inferred from homology"/>
<organism evidence="9 10">
    <name type="scientific">Luteibacter rhizovicinus</name>
    <dbReference type="NCBI Taxonomy" id="242606"/>
    <lineage>
        <taxon>Bacteria</taxon>
        <taxon>Pseudomonadati</taxon>
        <taxon>Pseudomonadota</taxon>
        <taxon>Gammaproteobacteria</taxon>
        <taxon>Lysobacterales</taxon>
        <taxon>Rhodanobacteraceae</taxon>
        <taxon>Luteibacter</taxon>
    </lineage>
</organism>
<feature type="domain" description="CcmH/CycL/Ccl2/NrfF N-terminal" evidence="8">
    <location>
        <begin position="9"/>
        <end position="140"/>
    </location>
</feature>